<evidence type="ECO:0000256" key="1">
    <source>
        <dbReference type="ARBA" id="ARBA00022857"/>
    </source>
</evidence>
<dbReference type="InterPro" id="IPR013149">
    <property type="entry name" value="ADH-like_C"/>
</dbReference>
<organism evidence="3 4">
    <name type="scientific">Haloglomus irregulare</name>
    <dbReference type="NCBI Taxonomy" id="2234134"/>
    <lineage>
        <taxon>Archaea</taxon>
        <taxon>Methanobacteriati</taxon>
        <taxon>Methanobacteriota</taxon>
        <taxon>Stenosarchaea group</taxon>
        <taxon>Halobacteria</taxon>
        <taxon>Halobacteriales</taxon>
        <taxon>Natronomonadaceae</taxon>
        <taxon>Haloglomus</taxon>
    </lineage>
</organism>
<evidence type="ECO:0000259" key="2">
    <source>
        <dbReference type="SMART" id="SM00829"/>
    </source>
</evidence>
<dbReference type="InterPro" id="IPR013154">
    <property type="entry name" value="ADH-like_N"/>
</dbReference>
<dbReference type="InterPro" id="IPR051603">
    <property type="entry name" value="Zinc-ADH_QOR/CCCR"/>
</dbReference>
<proteinExistence type="predicted"/>
<dbReference type="SUPFAM" id="SSF51735">
    <property type="entry name" value="NAD(P)-binding Rossmann-fold domains"/>
    <property type="match status" value="1"/>
</dbReference>
<dbReference type="EMBL" id="QMDX01000034">
    <property type="protein sequence ID" value="TSD08610.1"/>
    <property type="molecule type" value="Genomic_DNA"/>
</dbReference>
<feature type="domain" description="Enoyl reductase (ER)" evidence="2">
    <location>
        <begin position="46"/>
        <end position="374"/>
    </location>
</feature>
<dbReference type="Pfam" id="PF08240">
    <property type="entry name" value="ADH_N"/>
    <property type="match status" value="1"/>
</dbReference>
<sequence length="376" mass="39897">MRAITRSLGSTRLRPAESVDLGEIVKCPLEDYLHTAMRASVITETGGLDVISVEEVPAPEIDGDDVLVEVEASAVNHTDVWIRRGYEGEPPIITGIDVAGEIADVGESVDEFDAGDRVVLYPNTTYCGTCEFCNRGEITMCHDYGGLGVKTDGGHAEYVTIEAKYAEAIPDDVSCEAAAAVPSNFGTAWRGLITRADVGPSDDVLVLGASGGVGHGAVQIAAHVGATVYAATSSERKAEKLRELGVDHVIDYTERDIDEAISNLTGRRGVDVVFESIGGEMYQQAVRSLVRGGRLVTIGATEGDANQGMLRHVFWKQLEVIGATGATMGEFEDMLGAFFAGDIDPVIDQVIGLDDIPDSHERLADGAGFGKIIVQP</sequence>
<dbReference type="InterPro" id="IPR036291">
    <property type="entry name" value="NAD(P)-bd_dom_sf"/>
</dbReference>
<dbReference type="InterPro" id="IPR020843">
    <property type="entry name" value="ER"/>
</dbReference>
<dbReference type="GO" id="GO:0043168">
    <property type="term" value="F:anion binding"/>
    <property type="evidence" value="ECO:0007669"/>
    <property type="project" value="UniProtKB-ARBA"/>
</dbReference>
<gene>
    <name evidence="3" type="ORF">DP107_19025</name>
</gene>
<protein>
    <submittedName>
        <fullName evidence="3">Alcohol dehydrogenase</fullName>
    </submittedName>
</protein>
<dbReference type="GO" id="GO:0016616">
    <property type="term" value="F:oxidoreductase activity, acting on the CH-OH group of donors, NAD or NADP as acceptor"/>
    <property type="evidence" value="ECO:0007669"/>
    <property type="project" value="UniProtKB-ARBA"/>
</dbReference>
<dbReference type="GO" id="GO:0030554">
    <property type="term" value="F:adenyl nucleotide binding"/>
    <property type="evidence" value="ECO:0007669"/>
    <property type="project" value="UniProtKB-ARBA"/>
</dbReference>
<evidence type="ECO:0000313" key="3">
    <source>
        <dbReference type="EMBL" id="TSD08610.1"/>
    </source>
</evidence>
<dbReference type="Pfam" id="PF00107">
    <property type="entry name" value="ADH_zinc_N"/>
    <property type="match status" value="1"/>
</dbReference>
<keyword evidence="4" id="KW-1185">Reference proteome</keyword>
<dbReference type="AlphaFoldDB" id="A0A554MUY7"/>
<dbReference type="SUPFAM" id="SSF50129">
    <property type="entry name" value="GroES-like"/>
    <property type="match status" value="1"/>
</dbReference>
<reference evidence="3 4" key="1">
    <citation type="submission" date="2018-06" db="EMBL/GenBank/DDBJ databases">
        <title>Natronomonas sp. F16-60 a new haloarchaeon isolated from a solar saltern of Isla Cristina, Huelva, Spain.</title>
        <authorList>
            <person name="Duran-Viseras A."/>
            <person name="Sanchez-Porro C."/>
            <person name="Ventosa A."/>
        </authorList>
    </citation>
    <scope>NUCLEOTIDE SEQUENCE [LARGE SCALE GENOMIC DNA]</scope>
    <source>
        <strain evidence="3 4">F16-60</strain>
    </source>
</reference>
<dbReference type="Proteomes" id="UP000319894">
    <property type="component" value="Unassembled WGS sequence"/>
</dbReference>
<accession>A0A554MUY7</accession>
<name>A0A554MUY7_9EURY</name>
<dbReference type="InParanoid" id="A0A554MUY7"/>
<dbReference type="PANTHER" id="PTHR44154:SF1">
    <property type="entry name" value="QUINONE OXIDOREDUCTASE"/>
    <property type="match status" value="1"/>
</dbReference>
<dbReference type="InterPro" id="IPR011032">
    <property type="entry name" value="GroES-like_sf"/>
</dbReference>
<dbReference type="SMART" id="SM00829">
    <property type="entry name" value="PKS_ER"/>
    <property type="match status" value="1"/>
</dbReference>
<dbReference type="GO" id="GO:0044281">
    <property type="term" value="P:small molecule metabolic process"/>
    <property type="evidence" value="ECO:0007669"/>
    <property type="project" value="UniProtKB-ARBA"/>
</dbReference>
<comment type="caution">
    <text evidence="3">The sequence shown here is derived from an EMBL/GenBank/DDBJ whole genome shotgun (WGS) entry which is preliminary data.</text>
</comment>
<keyword evidence="1" id="KW-0521">NADP</keyword>
<dbReference type="PANTHER" id="PTHR44154">
    <property type="entry name" value="QUINONE OXIDOREDUCTASE"/>
    <property type="match status" value="1"/>
</dbReference>
<evidence type="ECO:0000313" key="4">
    <source>
        <dbReference type="Proteomes" id="UP000319894"/>
    </source>
</evidence>
<dbReference type="Gene3D" id="3.90.180.10">
    <property type="entry name" value="Medium-chain alcohol dehydrogenases, catalytic domain"/>
    <property type="match status" value="1"/>
</dbReference>